<name>A0A9P1FM44_9DINO</name>
<keyword evidence="1" id="KW-0479">Metal-binding</keyword>
<dbReference type="GO" id="GO:0016020">
    <property type="term" value="C:membrane"/>
    <property type="evidence" value="ECO:0007669"/>
    <property type="project" value="TreeGrafter"/>
</dbReference>
<dbReference type="PROSITE" id="PS50004">
    <property type="entry name" value="C2"/>
    <property type="match status" value="1"/>
</dbReference>
<dbReference type="Pfam" id="PF00168">
    <property type="entry name" value="C2"/>
    <property type="match status" value="1"/>
</dbReference>
<keyword evidence="4" id="KW-0812">Transmembrane</keyword>
<dbReference type="SMART" id="SM00239">
    <property type="entry name" value="C2"/>
    <property type="match status" value="1"/>
</dbReference>
<dbReference type="EMBL" id="CAMXCT010000456">
    <property type="protein sequence ID" value="CAI3979072.1"/>
    <property type="molecule type" value="Genomic_DNA"/>
</dbReference>
<dbReference type="Gene3D" id="2.60.40.150">
    <property type="entry name" value="C2 domain"/>
    <property type="match status" value="1"/>
</dbReference>
<dbReference type="AlphaFoldDB" id="A0A9P1FM44"/>
<evidence type="ECO:0000313" key="7">
    <source>
        <dbReference type="EMBL" id="CAL1132447.1"/>
    </source>
</evidence>
<accession>A0A9P1FM44</accession>
<dbReference type="PANTHER" id="PTHR45911">
    <property type="entry name" value="C2 DOMAIN-CONTAINING PROTEIN"/>
    <property type="match status" value="1"/>
</dbReference>
<evidence type="ECO:0000313" key="6">
    <source>
        <dbReference type="EMBL" id="CAI3979072.1"/>
    </source>
</evidence>
<dbReference type="CDD" id="cd00030">
    <property type="entry name" value="C2"/>
    <property type="match status" value="1"/>
</dbReference>
<feature type="compositionally biased region" description="Polar residues" evidence="3">
    <location>
        <begin position="555"/>
        <end position="564"/>
    </location>
</feature>
<feature type="domain" description="C2" evidence="5">
    <location>
        <begin position="120"/>
        <end position="244"/>
    </location>
</feature>
<evidence type="ECO:0000256" key="2">
    <source>
        <dbReference type="ARBA" id="ARBA00022837"/>
    </source>
</evidence>
<evidence type="ECO:0000256" key="1">
    <source>
        <dbReference type="ARBA" id="ARBA00022723"/>
    </source>
</evidence>
<keyword evidence="8" id="KW-1185">Reference proteome</keyword>
<feature type="transmembrane region" description="Helical" evidence="4">
    <location>
        <begin position="495"/>
        <end position="520"/>
    </location>
</feature>
<proteinExistence type="predicted"/>
<reference evidence="7" key="2">
    <citation type="submission" date="2024-04" db="EMBL/GenBank/DDBJ databases">
        <authorList>
            <person name="Chen Y."/>
            <person name="Shah S."/>
            <person name="Dougan E. K."/>
            <person name="Thang M."/>
            <person name="Chan C."/>
        </authorList>
    </citation>
    <scope>NUCLEOTIDE SEQUENCE [LARGE SCALE GENOMIC DNA]</scope>
</reference>
<dbReference type="SUPFAM" id="SSF49562">
    <property type="entry name" value="C2 domain (Calcium/lipid-binding domain, CaLB)"/>
    <property type="match status" value="1"/>
</dbReference>
<dbReference type="EMBL" id="CAMXCT020000456">
    <property type="protein sequence ID" value="CAL1132447.1"/>
    <property type="molecule type" value="Genomic_DNA"/>
</dbReference>
<dbReference type="InterPro" id="IPR035892">
    <property type="entry name" value="C2_domain_sf"/>
</dbReference>
<feature type="non-terminal residue" evidence="6">
    <location>
        <position position="587"/>
    </location>
</feature>
<reference evidence="6" key="1">
    <citation type="submission" date="2022-10" db="EMBL/GenBank/DDBJ databases">
        <authorList>
            <person name="Chen Y."/>
            <person name="Dougan E. K."/>
            <person name="Chan C."/>
            <person name="Rhodes N."/>
            <person name="Thang M."/>
        </authorList>
    </citation>
    <scope>NUCLEOTIDE SEQUENCE</scope>
</reference>
<dbReference type="PANTHER" id="PTHR45911:SF4">
    <property type="entry name" value="MULTIPLE C2 AND TRANSMEMBRANE DOMAIN-CONTAINING PROTEIN"/>
    <property type="match status" value="1"/>
</dbReference>
<feature type="transmembrane region" description="Helical" evidence="4">
    <location>
        <begin position="360"/>
        <end position="377"/>
    </location>
</feature>
<dbReference type="EMBL" id="CAMXCT030000456">
    <property type="protein sequence ID" value="CAL4766384.1"/>
    <property type="molecule type" value="Genomic_DNA"/>
</dbReference>
<dbReference type="Proteomes" id="UP001152797">
    <property type="component" value="Unassembled WGS sequence"/>
</dbReference>
<keyword evidence="4" id="KW-0472">Membrane</keyword>
<evidence type="ECO:0000256" key="4">
    <source>
        <dbReference type="SAM" id="Phobius"/>
    </source>
</evidence>
<keyword evidence="4" id="KW-1133">Transmembrane helix</keyword>
<feature type="transmembrane region" description="Helical" evidence="4">
    <location>
        <begin position="471"/>
        <end position="489"/>
    </location>
</feature>
<dbReference type="OrthoDB" id="440540at2759"/>
<comment type="caution">
    <text evidence="6">The sequence shown here is derived from an EMBL/GenBank/DDBJ whole genome shotgun (WGS) entry which is preliminary data.</text>
</comment>
<evidence type="ECO:0000256" key="3">
    <source>
        <dbReference type="SAM" id="MobiDB-lite"/>
    </source>
</evidence>
<keyword evidence="2" id="KW-0106">Calcium</keyword>
<dbReference type="InterPro" id="IPR000008">
    <property type="entry name" value="C2_dom"/>
</dbReference>
<feature type="region of interest" description="Disordered" evidence="3">
    <location>
        <begin position="554"/>
        <end position="587"/>
    </location>
</feature>
<dbReference type="GO" id="GO:0005509">
    <property type="term" value="F:calcium ion binding"/>
    <property type="evidence" value="ECO:0007669"/>
    <property type="project" value="TreeGrafter"/>
</dbReference>
<organism evidence="6">
    <name type="scientific">Cladocopium goreaui</name>
    <dbReference type="NCBI Taxonomy" id="2562237"/>
    <lineage>
        <taxon>Eukaryota</taxon>
        <taxon>Sar</taxon>
        <taxon>Alveolata</taxon>
        <taxon>Dinophyceae</taxon>
        <taxon>Suessiales</taxon>
        <taxon>Symbiodiniaceae</taxon>
        <taxon>Cladocopium</taxon>
    </lineage>
</organism>
<evidence type="ECO:0000259" key="5">
    <source>
        <dbReference type="PROSITE" id="PS50004"/>
    </source>
</evidence>
<evidence type="ECO:0000313" key="8">
    <source>
        <dbReference type="Proteomes" id="UP001152797"/>
    </source>
</evidence>
<feature type="transmembrane region" description="Helical" evidence="4">
    <location>
        <begin position="326"/>
        <end position="348"/>
    </location>
</feature>
<gene>
    <name evidence="6" type="ORF">C1SCF055_LOCUS7054</name>
</gene>
<protein>
    <recommendedName>
        <fullName evidence="5">C2 domain-containing protein</fullName>
    </recommendedName>
</protein>
<sequence>RTYGVHTHREMKCGQEVPISPELVEEAKSGLHELPCTLWGYATPAKAPLPKMWQGVWKEWFAALAPGQGNWYLSTILQNLKEQARQVCNSCVAAPPIAENPEEAASAALEAVKAGKHAKPLSAASLCGMPVPSCDEHREFATLQVRVIEAKGLLAADFNLVSKKSSDPYCLLRVGHGVQVRTCTVGATLEPRWDVTTAFRVSRLDSFLHLEVWDEDTATRDDALGFLDLSLAKVPLSRPFRGWVPLRPPEAQPLPGEDARKTPATGAGAVLLEVQMLDVKPVRRFQAFVSPLPPVPPPLPHFDIDAVYGPAMHLVDLIWSRFLSPILFWILDLIFWASPTRTLFALILWNVGAKYCLEHYPAFFPLGLLCFMLRHYFHEKEEAVRAKRPTLVRKRTAPAILEAGSEHGALSRQDSRHADYDEAQLGSAVQSLCFVLPGSVKDLCRGLQPLLRTAADGVQTIHDIFVWDHDASPFAAIALLLWAVLAEVLRFDLYLMLIGSSILLACSPLLPAVSGFSAYLSLLRAKTQPEEWGMRSECAEEWLSKDYLDVKGLASASTSGSPSRQRLRHGKTMPVLSPSKAAERSAH</sequence>